<feature type="region of interest" description="Disordered" evidence="8">
    <location>
        <begin position="520"/>
        <end position="556"/>
    </location>
</feature>
<dbReference type="GO" id="GO:0030496">
    <property type="term" value="C:midbody"/>
    <property type="evidence" value="ECO:0007669"/>
    <property type="project" value="TreeGrafter"/>
</dbReference>
<evidence type="ECO:0000256" key="2">
    <source>
        <dbReference type="ARBA" id="ARBA00022473"/>
    </source>
</evidence>
<dbReference type="GO" id="GO:0051256">
    <property type="term" value="P:mitotic spindle midzone assembly"/>
    <property type="evidence" value="ECO:0007669"/>
    <property type="project" value="TreeGrafter"/>
</dbReference>
<dbReference type="Proteomes" id="UP001367676">
    <property type="component" value="Unassembled WGS sequence"/>
</dbReference>
<keyword evidence="6" id="KW-0862">Zinc</keyword>
<dbReference type="SMART" id="SM00324">
    <property type="entry name" value="RhoGAP"/>
    <property type="match status" value="1"/>
</dbReference>
<dbReference type="PANTHER" id="PTHR46199">
    <property type="entry name" value="RAC GTPASE-ACTIVATING PROTEIN 1"/>
    <property type="match status" value="1"/>
</dbReference>
<dbReference type="InterPro" id="IPR000198">
    <property type="entry name" value="RhoGAP_dom"/>
</dbReference>
<dbReference type="InterPro" id="IPR002219">
    <property type="entry name" value="PKC_DAG/PE"/>
</dbReference>
<dbReference type="GO" id="GO:0007283">
    <property type="term" value="P:spermatogenesis"/>
    <property type="evidence" value="ECO:0007669"/>
    <property type="project" value="UniProtKB-KW"/>
</dbReference>
<dbReference type="AlphaFoldDB" id="A0AAN9XWW8"/>
<keyword evidence="12" id="KW-1185">Reference proteome</keyword>
<dbReference type="InterPro" id="IPR046349">
    <property type="entry name" value="C1-like_sf"/>
</dbReference>
<keyword evidence="2" id="KW-0217">Developmental protein</keyword>
<evidence type="ECO:0000256" key="3">
    <source>
        <dbReference type="ARBA" id="ARBA00022723"/>
    </source>
</evidence>
<keyword evidence="1" id="KW-0343">GTPase activation</keyword>
<dbReference type="Gene3D" id="3.30.60.20">
    <property type="match status" value="1"/>
</dbReference>
<dbReference type="GO" id="GO:0030154">
    <property type="term" value="P:cell differentiation"/>
    <property type="evidence" value="ECO:0007669"/>
    <property type="project" value="UniProtKB-KW"/>
</dbReference>
<keyword evidence="7" id="KW-0744">Spermatogenesis</keyword>
<evidence type="ECO:0000313" key="11">
    <source>
        <dbReference type="EMBL" id="KAK7570775.1"/>
    </source>
</evidence>
<dbReference type="PANTHER" id="PTHR46199:SF3">
    <property type="entry name" value="RAC GTPASE-ACTIVATING PROTEIN 1"/>
    <property type="match status" value="1"/>
</dbReference>
<dbReference type="GO" id="GO:0097149">
    <property type="term" value="C:centralspindlin complex"/>
    <property type="evidence" value="ECO:0007669"/>
    <property type="project" value="TreeGrafter"/>
</dbReference>
<evidence type="ECO:0000259" key="10">
    <source>
        <dbReference type="PROSITE" id="PS50238"/>
    </source>
</evidence>
<evidence type="ECO:0000256" key="6">
    <source>
        <dbReference type="ARBA" id="ARBA00022833"/>
    </source>
</evidence>
<accession>A0AAN9XWW8</accession>
<evidence type="ECO:0000256" key="4">
    <source>
        <dbReference type="ARBA" id="ARBA00022771"/>
    </source>
</evidence>
<dbReference type="GO" id="GO:0007266">
    <property type="term" value="P:Rho protein signal transduction"/>
    <property type="evidence" value="ECO:0007669"/>
    <property type="project" value="TreeGrafter"/>
</dbReference>
<dbReference type="GO" id="GO:0005634">
    <property type="term" value="C:nucleus"/>
    <property type="evidence" value="ECO:0007669"/>
    <property type="project" value="TreeGrafter"/>
</dbReference>
<dbReference type="GO" id="GO:0000281">
    <property type="term" value="P:mitotic cytokinesis"/>
    <property type="evidence" value="ECO:0007669"/>
    <property type="project" value="TreeGrafter"/>
</dbReference>
<evidence type="ECO:0008006" key="13">
    <source>
        <dbReference type="Google" id="ProtNLM"/>
    </source>
</evidence>
<keyword evidence="4" id="KW-0863">Zinc-finger</keyword>
<keyword evidence="3" id="KW-0479">Metal-binding</keyword>
<dbReference type="PROSITE" id="PS50238">
    <property type="entry name" value="RHOGAP"/>
    <property type="match status" value="1"/>
</dbReference>
<feature type="domain" description="Rho-GAP" evidence="10">
    <location>
        <begin position="324"/>
        <end position="502"/>
    </location>
</feature>
<sequence>MEEGSDLILQFDDLIRCFTILLDSSCEKEFLRYVSNQELVRLKWMETVNECKRLKDKVDSAEKDISVLDSKLFSARRWLDDERQQRKGIELERDAYAHQLEEVRRILLTDPTLKLSNEAKEKLSILSRTTSGTLTPVCGTPAPDRLNTIAENESVMSYLSDASFSRSEHEIDDSPRSRNTVKKRVPRGVDEELLSLKKRRSNVRFTPYCTPTAPRVDLIESLEQNEETDDKKLVEEKNGGEANNCFSAVDRINARLHSFVSKTNIMPDTCSWCSKKTGFGRMVLKCVDCNSIVHPECRDKIPLPCIPIGTPTKKAGTGTISDYAPLNPPMIPAIVVHCINEIELRGLTEIGIYRISGTEAVVRGLREKFAKGKGVPTMSDVDIHSVCCCLKDFLRNLQDPLIPRSMWNIFAGAIADAQKEDCLRNAIISLPQANRDTLAFIILHLQKVASSPYCKMSISNLATVFGPTIVGYSNEEQISALTEAHTANAIMEELLLLPTSYWNDFISNFSVEPKTPATIPKTPSMDSLLKKSSRKPLTTPGSKRKFFKTSPTLERL</sequence>
<dbReference type="Pfam" id="PF00620">
    <property type="entry name" value="RhoGAP"/>
    <property type="match status" value="1"/>
</dbReference>
<protein>
    <recommendedName>
        <fullName evidence="13">Rac GTPase-activating protein 1</fullName>
    </recommendedName>
</protein>
<keyword evidence="5" id="KW-0221">Differentiation</keyword>
<dbReference type="SUPFAM" id="SSF57889">
    <property type="entry name" value="Cysteine-rich domain"/>
    <property type="match status" value="1"/>
</dbReference>
<evidence type="ECO:0000256" key="8">
    <source>
        <dbReference type="SAM" id="MobiDB-lite"/>
    </source>
</evidence>
<dbReference type="CDD" id="cd04382">
    <property type="entry name" value="RhoGAP_MgcRacGAP"/>
    <property type="match status" value="1"/>
</dbReference>
<dbReference type="PROSITE" id="PS50081">
    <property type="entry name" value="ZF_DAG_PE_2"/>
    <property type="match status" value="1"/>
</dbReference>
<dbReference type="EMBL" id="JBBCAQ010000043">
    <property type="protein sequence ID" value="KAK7570775.1"/>
    <property type="molecule type" value="Genomic_DNA"/>
</dbReference>
<reference evidence="11 12" key="1">
    <citation type="submission" date="2024-03" db="EMBL/GenBank/DDBJ databases">
        <title>Adaptation during the transition from Ophiocordyceps entomopathogen to insect associate is accompanied by gene loss and intensified selection.</title>
        <authorList>
            <person name="Ward C.M."/>
            <person name="Onetto C.A."/>
            <person name="Borneman A.R."/>
        </authorList>
    </citation>
    <scope>NUCLEOTIDE SEQUENCE [LARGE SCALE GENOMIC DNA]</scope>
    <source>
        <strain evidence="11">AWRI1</strain>
        <tissue evidence="11">Single Adult Female</tissue>
    </source>
</reference>
<evidence type="ECO:0000256" key="1">
    <source>
        <dbReference type="ARBA" id="ARBA00022468"/>
    </source>
</evidence>
<dbReference type="GO" id="GO:0051233">
    <property type="term" value="C:spindle midzone"/>
    <property type="evidence" value="ECO:0007669"/>
    <property type="project" value="TreeGrafter"/>
</dbReference>
<dbReference type="GO" id="GO:0032154">
    <property type="term" value="C:cleavage furrow"/>
    <property type="evidence" value="ECO:0007669"/>
    <property type="project" value="TreeGrafter"/>
</dbReference>
<dbReference type="Pfam" id="PF00130">
    <property type="entry name" value="C1_1"/>
    <property type="match status" value="1"/>
</dbReference>
<gene>
    <name evidence="11" type="ORF">V9T40_010142</name>
</gene>
<evidence type="ECO:0000256" key="7">
    <source>
        <dbReference type="ARBA" id="ARBA00022871"/>
    </source>
</evidence>
<feature type="domain" description="Phorbol-ester/DAG-type" evidence="9">
    <location>
        <begin position="256"/>
        <end position="305"/>
    </location>
</feature>
<dbReference type="Gene3D" id="1.10.555.10">
    <property type="entry name" value="Rho GTPase activation protein"/>
    <property type="match status" value="1"/>
</dbReference>
<dbReference type="SMART" id="SM00109">
    <property type="entry name" value="C1"/>
    <property type="match status" value="1"/>
</dbReference>
<name>A0AAN9XWW8_9HEMI</name>
<dbReference type="GO" id="GO:0008270">
    <property type="term" value="F:zinc ion binding"/>
    <property type="evidence" value="ECO:0007669"/>
    <property type="project" value="UniProtKB-KW"/>
</dbReference>
<comment type="caution">
    <text evidence="11">The sequence shown here is derived from an EMBL/GenBank/DDBJ whole genome shotgun (WGS) entry which is preliminary data.</text>
</comment>
<evidence type="ECO:0000259" key="9">
    <source>
        <dbReference type="PROSITE" id="PS50081"/>
    </source>
</evidence>
<dbReference type="FunFam" id="3.30.60.20:FF:000033">
    <property type="entry name" value="Rac GTPase-activating protein 1"/>
    <property type="match status" value="1"/>
</dbReference>
<dbReference type="SUPFAM" id="SSF48350">
    <property type="entry name" value="GTPase activation domain, GAP"/>
    <property type="match status" value="1"/>
</dbReference>
<proteinExistence type="predicted"/>
<dbReference type="CDD" id="cd20821">
    <property type="entry name" value="C1_MgcRacGAP"/>
    <property type="match status" value="1"/>
</dbReference>
<dbReference type="GO" id="GO:0005096">
    <property type="term" value="F:GTPase activator activity"/>
    <property type="evidence" value="ECO:0007669"/>
    <property type="project" value="UniProtKB-KW"/>
</dbReference>
<evidence type="ECO:0000256" key="5">
    <source>
        <dbReference type="ARBA" id="ARBA00022782"/>
    </source>
</evidence>
<dbReference type="InterPro" id="IPR008936">
    <property type="entry name" value="Rho_GTPase_activation_prot"/>
</dbReference>
<evidence type="ECO:0000313" key="12">
    <source>
        <dbReference type="Proteomes" id="UP001367676"/>
    </source>
</evidence>
<organism evidence="11 12">
    <name type="scientific">Parthenolecanium corni</name>
    <dbReference type="NCBI Taxonomy" id="536013"/>
    <lineage>
        <taxon>Eukaryota</taxon>
        <taxon>Metazoa</taxon>
        <taxon>Ecdysozoa</taxon>
        <taxon>Arthropoda</taxon>
        <taxon>Hexapoda</taxon>
        <taxon>Insecta</taxon>
        <taxon>Pterygota</taxon>
        <taxon>Neoptera</taxon>
        <taxon>Paraneoptera</taxon>
        <taxon>Hemiptera</taxon>
        <taxon>Sternorrhyncha</taxon>
        <taxon>Coccoidea</taxon>
        <taxon>Coccidae</taxon>
        <taxon>Parthenolecanium</taxon>
    </lineage>
</organism>